<dbReference type="AlphaFoldDB" id="A0A3N0CEM9"/>
<name>A0A3N0CEM9_9ACTN</name>
<dbReference type="GO" id="GO:0016491">
    <property type="term" value="F:oxidoreductase activity"/>
    <property type="evidence" value="ECO:0007669"/>
    <property type="project" value="UniProtKB-KW"/>
</dbReference>
<dbReference type="EMBL" id="RJSE01000007">
    <property type="protein sequence ID" value="RNL61907.1"/>
    <property type="molecule type" value="Genomic_DNA"/>
</dbReference>
<evidence type="ECO:0000256" key="1">
    <source>
        <dbReference type="ARBA" id="ARBA00023002"/>
    </source>
</evidence>
<keyword evidence="4" id="KW-1185">Reference proteome</keyword>
<evidence type="ECO:0000259" key="2">
    <source>
        <dbReference type="Pfam" id="PF01266"/>
    </source>
</evidence>
<dbReference type="InterPro" id="IPR036188">
    <property type="entry name" value="FAD/NAD-bd_sf"/>
</dbReference>
<evidence type="ECO:0000313" key="3">
    <source>
        <dbReference type="EMBL" id="RNL61907.1"/>
    </source>
</evidence>
<dbReference type="InterPro" id="IPR006076">
    <property type="entry name" value="FAD-dep_OxRdtase"/>
</dbReference>
<comment type="caution">
    <text evidence="3">The sequence shown here is derived from an EMBL/GenBank/DDBJ whole genome shotgun (WGS) entry which is preliminary data.</text>
</comment>
<reference evidence="3 4" key="1">
    <citation type="submission" date="2018-11" db="EMBL/GenBank/DDBJ databases">
        <authorList>
            <person name="Li F."/>
        </authorList>
    </citation>
    <scope>NUCLEOTIDE SEQUENCE [LARGE SCALE GENOMIC DNA]</scope>
    <source>
        <strain evidence="3 4">Gsoil 097</strain>
    </source>
</reference>
<sequence>MSNAGTVIVGGGIAGVALGYYLAAQGETGIVVLESKQLGSGCTAGSFGGVRQQFSTPAAVEFGLRGLRFWKTFEETFDWACPFHEDGYLMVTGNPAKWDALTRAAEVQRAAGAPDVHLVPAAELTTVVPWLGTEGLIGGSWSPGDGRVNPTDGLQGIVRAARRLGVTFRQGQPVNSIIRTPAGWLVDAPAPVVADRVVIAAGLGTPALARAFGLDLPITPMTVHTGFTTPMLGDQPLPLTIDLDKGFEVERETDGACFTIVSGRSPENYSATDMLEEFGEAAMVRAPVFAEAGIQTTITSYADETGGDGQPFAGQVEDGLWVLAGFDAHGTMMGPSFAEFLARLMAGHADPVVDAATYDPWRTPTTVEWMRSGSHH</sequence>
<evidence type="ECO:0000313" key="4">
    <source>
        <dbReference type="Proteomes" id="UP000267128"/>
    </source>
</evidence>
<accession>A0A3N0CEM9</accession>
<dbReference type="Gene3D" id="3.50.50.60">
    <property type="entry name" value="FAD/NAD(P)-binding domain"/>
    <property type="match status" value="1"/>
</dbReference>
<organism evidence="3 4">
    <name type="scientific">Nocardioides marmoriginsengisoli</name>
    <dbReference type="NCBI Taxonomy" id="661483"/>
    <lineage>
        <taxon>Bacteria</taxon>
        <taxon>Bacillati</taxon>
        <taxon>Actinomycetota</taxon>
        <taxon>Actinomycetes</taxon>
        <taxon>Propionibacteriales</taxon>
        <taxon>Nocardioidaceae</taxon>
        <taxon>Nocardioides</taxon>
    </lineage>
</organism>
<dbReference type="Gene3D" id="3.30.9.10">
    <property type="entry name" value="D-Amino Acid Oxidase, subunit A, domain 2"/>
    <property type="match status" value="1"/>
</dbReference>
<dbReference type="OrthoDB" id="9806452at2"/>
<dbReference type="RefSeq" id="WP_123227201.1">
    <property type="nucleotide sequence ID" value="NZ_RJSE01000007.1"/>
</dbReference>
<dbReference type="Proteomes" id="UP000267128">
    <property type="component" value="Unassembled WGS sequence"/>
</dbReference>
<gene>
    <name evidence="3" type="ORF">EFK50_08735</name>
</gene>
<feature type="domain" description="FAD dependent oxidoreductase" evidence="2">
    <location>
        <begin position="7"/>
        <end position="344"/>
    </location>
</feature>
<dbReference type="GO" id="GO:0005737">
    <property type="term" value="C:cytoplasm"/>
    <property type="evidence" value="ECO:0007669"/>
    <property type="project" value="TreeGrafter"/>
</dbReference>
<dbReference type="SUPFAM" id="SSF51905">
    <property type="entry name" value="FAD/NAD(P)-binding domain"/>
    <property type="match status" value="1"/>
</dbReference>
<keyword evidence="1" id="KW-0560">Oxidoreductase</keyword>
<dbReference type="Pfam" id="PF01266">
    <property type="entry name" value="DAO"/>
    <property type="match status" value="1"/>
</dbReference>
<dbReference type="PANTHER" id="PTHR13847">
    <property type="entry name" value="SARCOSINE DEHYDROGENASE-RELATED"/>
    <property type="match status" value="1"/>
</dbReference>
<proteinExistence type="predicted"/>
<protein>
    <submittedName>
        <fullName evidence="3">FAD-binding oxidoreductase</fullName>
    </submittedName>
</protein>
<dbReference type="PANTHER" id="PTHR13847:SF287">
    <property type="entry name" value="FAD-DEPENDENT OXIDOREDUCTASE DOMAIN-CONTAINING PROTEIN 1"/>
    <property type="match status" value="1"/>
</dbReference>